<organism evidence="1 2">
    <name type="scientific">Clostridium tepidiprofundi DSM 19306</name>
    <dbReference type="NCBI Taxonomy" id="1121338"/>
    <lineage>
        <taxon>Bacteria</taxon>
        <taxon>Bacillati</taxon>
        <taxon>Bacillota</taxon>
        <taxon>Clostridia</taxon>
        <taxon>Eubacteriales</taxon>
        <taxon>Clostridiaceae</taxon>
        <taxon>Clostridium</taxon>
    </lineage>
</organism>
<keyword evidence="2" id="KW-1185">Reference proteome</keyword>
<gene>
    <name evidence="1" type="ORF">CLTEP_25440</name>
</gene>
<dbReference type="Proteomes" id="UP000075531">
    <property type="component" value="Unassembled WGS sequence"/>
</dbReference>
<name>A0A151ASK9_9CLOT</name>
<dbReference type="EMBL" id="LTBA01000061">
    <property type="protein sequence ID" value="KYH30629.1"/>
    <property type="molecule type" value="Genomic_DNA"/>
</dbReference>
<evidence type="ECO:0000313" key="2">
    <source>
        <dbReference type="Proteomes" id="UP000075531"/>
    </source>
</evidence>
<evidence type="ECO:0000313" key="1">
    <source>
        <dbReference type="EMBL" id="KYH30629.1"/>
    </source>
</evidence>
<accession>A0A151ASK9</accession>
<dbReference type="OrthoDB" id="1935443at2"/>
<dbReference type="STRING" id="1121338.CLTEP_25440"/>
<comment type="caution">
    <text evidence="1">The sequence shown here is derived from an EMBL/GenBank/DDBJ whole genome shotgun (WGS) entry which is preliminary data.</text>
</comment>
<proteinExistence type="predicted"/>
<dbReference type="AlphaFoldDB" id="A0A151ASK9"/>
<dbReference type="RefSeq" id="WP_066827245.1">
    <property type="nucleotide sequence ID" value="NZ_LTBA01000061.1"/>
</dbReference>
<reference evidence="1 2" key="1">
    <citation type="submission" date="2016-02" db="EMBL/GenBank/DDBJ databases">
        <title>Genome sequence of Clostridium tepidiprofundi DSM 19306.</title>
        <authorList>
            <person name="Poehlein A."/>
            <person name="Daniel R."/>
        </authorList>
    </citation>
    <scope>NUCLEOTIDE SEQUENCE [LARGE SCALE GENOMIC DNA]</scope>
    <source>
        <strain evidence="1 2">DSM 19306</strain>
    </source>
</reference>
<sequence length="78" mass="9190">MSDYFLDINGSINLSDYSNIEDYIKVVDFDDSIIIRFSHENNDDVNIVEKILERDNFNIISKGDEKHGKYFIKANKKR</sequence>
<protein>
    <submittedName>
        <fullName evidence="1">Uncharacterized protein</fullName>
    </submittedName>
</protein>